<keyword evidence="3" id="KW-1133">Transmembrane helix</keyword>
<dbReference type="Gene3D" id="1.25.40.10">
    <property type="entry name" value="Tetratricopeptide repeat domain"/>
    <property type="match status" value="1"/>
</dbReference>
<evidence type="ECO:0008006" key="6">
    <source>
        <dbReference type="Google" id="ProtNLM"/>
    </source>
</evidence>
<evidence type="ECO:0000256" key="1">
    <source>
        <dbReference type="PROSITE-ProRule" id="PRU00339"/>
    </source>
</evidence>
<dbReference type="RefSeq" id="WP_320229122.1">
    <property type="nucleotide sequence ID" value="NZ_JAVIJB010000037.1"/>
</dbReference>
<dbReference type="InterPro" id="IPR019734">
    <property type="entry name" value="TPR_rpt"/>
</dbReference>
<evidence type="ECO:0000313" key="5">
    <source>
        <dbReference type="Proteomes" id="UP001271249"/>
    </source>
</evidence>
<organism evidence="4 5">
    <name type="scientific">Mesorhizobium captivum</name>
    <dbReference type="NCBI Taxonomy" id="3072319"/>
    <lineage>
        <taxon>Bacteria</taxon>
        <taxon>Pseudomonadati</taxon>
        <taxon>Pseudomonadota</taxon>
        <taxon>Alphaproteobacteria</taxon>
        <taxon>Hyphomicrobiales</taxon>
        <taxon>Phyllobacteriaceae</taxon>
        <taxon>Mesorhizobium</taxon>
    </lineage>
</organism>
<keyword evidence="3" id="KW-0472">Membrane</keyword>
<keyword evidence="5" id="KW-1185">Reference proteome</keyword>
<proteinExistence type="predicted"/>
<evidence type="ECO:0000313" key="4">
    <source>
        <dbReference type="EMBL" id="MDX8495343.1"/>
    </source>
</evidence>
<dbReference type="Proteomes" id="UP001271249">
    <property type="component" value="Unassembled WGS sequence"/>
</dbReference>
<feature type="region of interest" description="Disordered" evidence="2">
    <location>
        <begin position="1"/>
        <end position="24"/>
    </location>
</feature>
<protein>
    <recommendedName>
        <fullName evidence="6">Tetratricopeptide repeat protein</fullName>
    </recommendedName>
</protein>
<dbReference type="SUPFAM" id="SSF48452">
    <property type="entry name" value="TPR-like"/>
    <property type="match status" value="1"/>
</dbReference>
<dbReference type="InterPro" id="IPR011990">
    <property type="entry name" value="TPR-like_helical_dom_sf"/>
</dbReference>
<keyword evidence="1" id="KW-0802">TPR repeat</keyword>
<evidence type="ECO:0000256" key="2">
    <source>
        <dbReference type="SAM" id="MobiDB-lite"/>
    </source>
</evidence>
<feature type="repeat" description="TPR" evidence="1">
    <location>
        <begin position="413"/>
        <end position="446"/>
    </location>
</feature>
<sequence length="580" mass="62960">MSGSGSGCADSEQENSATEQEARRELERIFSDPEFHCPERNRKFLRFIAEELFQGRERSLKAYSIAVDVFGRAADFDASVDPIVRIEATRLRAALTRYYESHGQDHPIRIDLPRGRYVPQFSRKEAGAAVEAPAAPELRLSPVSDARSKSRLYPTMRAKSLSVAIGVASGLILGVLLIGFNSRLTSAPLISEKPSLSIEMRLAEGYSDANAEAFRDSLIVALSGFQSLRIRSPDAVTSSIPAEKGGVSQGSVIQNRYRLLLKSGADAKGPMLWWQVIDELTGETLRSGSEKSPKEMGPGTSAIQLASQFAVRLASRQGVVNTIETARELERPTLGNGCILRAILAIETNNETALLGARGCLEQTLKIRESDADAYAMLTGVLLKLEASGMTSELTDEAVSSADRAVALAPDSDRSYYAEMLAQFSIGNSEAAVQAGRRAMELNPSNPTTLAKLGRILFAAGRWDEGAELALKADQLNGLPFRDAETTLAFDAYRRGEFGEALLHLQHMKAIGCYSTQILKAATLGELGRMKEAGVVIGELRQSRPDFDKSLIADLTRLKLSPRLIDLIRLGLEKVGLKAA</sequence>
<feature type="transmembrane region" description="Helical" evidence="3">
    <location>
        <begin position="161"/>
        <end position="180"/>
    </location>
</feature>
<dbReference type="EMBL" id="JAVIJC010000037">
    <property type="protein sequence ID" value="MDX8495343.1"/>
    <property type="molecule type" value="Genomic_DNA"/>
</dbReference>
<reference evidence="4 5" key="1">
    <citation type="submission" date="2023-08" db="EMBL/GenBank/DDBJ databases">
        <title>Implementing the SeqCode for naming new Mesorhizobium species isolated from Vachellia karroo root nodules.</title>
        <authorList>
            <person name="Van Lill M."/>
        </authorList>
    </citation>
    <scope>NUCLEOTIDE SEQUENCE [LARGE SCALE GENOMIC DNA]</scope>
    <source>
        <strain evidence="4 5">VK22B</strain>
    </source>
</reference>
<accession>A0ABU4Z7U6</accession>
<evidence type="ECO:0000256" key="3">
    <source>
        <dbReference type="SAM" id="Phobius"/>
    </source>
</evidence>
<dbReference type="PROSITE" id="PS50005">
    <property type="entry name" value="TPR"/>
    <property type="match status" value="1"/>
</dbReference>
<name>A0ABU4Z7U6_9HYPH</name>
<keyword evidence="3" id="KW-0812">Transmembrane</keyword>
<comment type="caution">
    <text evidence="4">The sequence shown here is derived from an EMBL/GenBank/DDBJ whole genome shotgun (WGS) entry which is preliminary data.</text>
</comment>
<gene>
    <name evidence="4" type="ORF">RFN29_27675</name>
</gene>